<dbReference type="InterPro" id="IPR046521">
    <property type="entry name" value="DUF6698"/>
</dbReference>
<dbReference type="AlphaFoldDB" id="A0A4Y7T4L4"/>
<gene>
    <name evidence="1" type="ORF">FA13DRAFT_1594372</name>
</gene>
<proteinExistence type="predicted"/>
<name>A0A4Y7T4L4_COPMI</name>
<comment type="caution">
    <text evidence="1">The sequence shown here is derived from an EMBL/GenBank/DDBJ whole genome shotgun (WGS) entry which is preliminary data.</text>
</comment>
<accession>A0A4Y7T4L4</accession>
<reference evidence="1 2" key="1">
    <citation type="journal article" date="2019" name="Nat. Ecol. Evol.">
        <title>Megaphylogeny resolves global patterns of mushroom evolution.</title>
        <authorList>
            <person name="Varga T."/>
            <person name="Krizsan K."/>
            <person name="Foldi C."/>
            <person name="Dima B."/>
            <person name="Sanchez-Garcia M."/>
            <person name="Sanchez-Ramirez S."/>
            <person name="Szollosi G.J."/>
            <person name="Szarkandi J.G."/>
            <person name="Papp V."/>
            <person name="Albert L."/>
            <person name="Andreopoulos W."/>
            <person name="Angelini C."/>
            <person name="Antonin V."/>
            <person name="Barry K.W."/>
            <person name="Bougher N.L."/>
            <person name="Buchanan P."/>
            <person name="Buyck B."/>
            <person name="Bense V."/>
            <person name="Catcheside P."/>
            <person name="Chovatia M."/>
            <person name="Cooper J."/>
            <person name="Damon W."/>
            <person name="Desjardin D."/>
            <person name="Finy P."/>
            <person name="Geml J."/>
            <person name="Haridas S."/>
            <person name="Hughes K."/>
            <person name="Justo A."/>
            <person name="Karasinski D."/>
            <person name="Kautmanova I."/>
            <person name="Kiss B."/>
            <person name="Kocsube S."/>
            <person name="Kotiranta H."/>
            <person name="LaButti K.M."/>
            <person name="Lechner B.E."/>
            <person name="Liimatainen K."/>
            <person name="Lipzen A."/>
            <person name="Lukacs Z."/>
            <person name="Mihaltcheva S."/>
            <person name="Morgado L.N."/>
            <person name="Niskanen T."/>
            <person name="Noordeloos M.E."/>
            <person name="Ohm R.A."/>
            <person name="Ortiz-Santana B."/>
            <person name="Ovrebo C."/>
            <person name="Racz N."/>
            <person name="Riley R."/>
            <person name="Savchenko A."/>
            <person name="Shiryaev A."/>
            <person name="Soop K."/>
            <person name="Spirin V."/>
            <person name="Szebenyi C."/>
            <person name="Tomsovsky M."/>
            <person name="Tulloss R.E."/>
            <person name="Uehling J."/>
            <person name="Grigoriev I.V."/>
            <person name="Vagvolgyi C."/>
            <person name="Papp T."/>
            <person name="Martin F.M."/>
            <person name="Miettinen O."/>
            <person name="Hibbett D.S."/>
            <person name="Nagy L.G."/>
        </authorList>
    </citation>
    <scope>NUCLEOTIDE SEQUENCE [LARGE SCALE GENOMIC DNA]</scope>
    <source>
        <strain evidence="1 2">FP101781</strain>
    </source>
</reference>
<dbReference type="Pfam" id="PF20414">
    <property type="entry name" value="DUF6698"/>
    <property type="match status" value="1"/>
</dbReference>
<organism evidence="1 2">
    <name type="scientific">Coprinellus micaceus</name>
    <name type="common">Glistening ink-cap mushroom</name>
    <name type="synonym">Coprinus micaceus</name>
    <dbReference type="NCBI Taxonomy" id="71717"/>
    <lineage>
        <taxon>Eukaryota</taxon>
        <taxon>Fungi</taxon>
        <taxon>Dikarya</taxon>
        <taxon>Basidiomycota</taxon>
        <taxon>Agaricomycotina</taxon>
        <taxon>Agaricomycetes</taxon>
        <taxon>Agaricomycetidae</taxon>
        <taxon>Agaricales</taxon>
        <taxon>Agaricineae</taxon>
        <taxon>Psathyrellaceae</taxon>
        <taxon>Coprinellus</taxon>
    </lineage>
</organism>
<evidence type="ECO:0000313" key="2">
    <source>
        <dbReference type="Proteomes" id="UP000298030"/>
    </source>
</evidence>
<sequence length="152" mass="17518">PRFLFQDYVYDPENPWEGLLRSSLLESAFKHVFTSPSSAMASESGSASNRCTKSSNAHIHGMRYVAVASITYIATQVRFALSSTATFSRTDTVTDSEYFYFLLIDLLDDPEEYEEVTSLIWWWNQQIFPSYISETHAIHKDSVIAKIKERRR</sequence>
<dbReference type="OrthoDB" id="3160134at2759"/>
<evidence type="ECO:0000313" key="1">
    <source>
        <dbReference type="EMBL" id="TEB28542.1"/>
    </source>
</evidence>
<feature type="non-terminal residue" evidence="1">
    <location>
        <position position="152"/>
    </location>
</feature>
<feature type="non-terminal residue" evidence="1">
    <location>
        <position position="1"/>
    </location>
</feature>
<protein>
    <submittedName>
        <fullName evidence="1">Uncharacterized protein</fullName>
    </submittedName>
</protein>
<dbReference type="EMBL" id="QPFP01000032">
    <property type="protein sequence ID" value="TEB28542.1"/>
    <property type="molecule type" value="Genomic_DNA"/>
</dbReference>
<keyword evidence="2" id="KW-1185">Reference proteome</keyword>
<dbReference type="Proteomes" id="UP000298030">
    <property type="component" value="Unassembled WGS sequence"/>
</dbReference>